<dbReference type="SUPFAM" id="SSF103506">
    <property type="entry name" value="Mitochondrial carrier"/>
    <property type="match status" value="1"/>
</dbReference>
<proteinExistence type="predicted"/>
<evidence type="ECO:0000256" key="2">
    <source>
        <dbReference type="ARBA" id="ARBA00022692"/>
    </source>
</evidence>
<dbReference type="AlphaFoldDB" id="W4J6Q8"/>
<reference evidence="5 6" key="2">
    <citation type="submission" date="2013-02" db="EMBL/GenBank/DDBJ databases">
        <title>The Genome Sequence of Plasmodium falciparum Palo Alto/Uganda.</title>
        <authorList>
            <consortium name="The Broad Institute Genome Sequencing Platform"/>
            <consortium name="The Broad Institute Genome Sequencing Center for Infectious Disease"/>
            <person name="Neafsey D."/>
            <person name="Cheeseman I."/>
            <person name="Volkman S."/>
            <person name="Adams J."/>
            <person name="Walker B."/>
            <person name="Young S.K."/>
            <person name="Zeng Q."/>
            <person name="Gargeya S."/>
            <person name="Fitzgerald M."/>
            <person name="Haas B."/>
            <person name="Abouelleil A."/>
            <person name="Alvarado L."/>
            <person name="Arachchi H.M."/>
            <person name="Berlin A.M."/>
            <person name="Chapman S.B."/>
            <person name="Dewar J."/>
            <person name="Goldberg J."/>
            <person name="Griggs A."/>
            <person name="Gujja S."/>
            <person name="Hansen M."/>
            <person name="Howarth C."/>
            <person name="Imamovic A."/>
            <person name="Larimer J."/>
            <person name="McCowan C."/>
            <person name="Murphy C."/>
            <person name="Neiman D."/>
            <person name="Pearson M."/>
            <person name="Priest M."/>
            <person name="Roberts A."/>
            <person name="Saif S."/>
            <person name="Shea T."/>
            <person name="Sisk P."/>
            <person name="Sykes S."/>
            <person name="Wortman J."/>
            <person name="Nusbaum C."/>
            <person name="Birren B."/>
        </authorList>
    </citation>
    <scope>NUCLEOTIDE SEQUENCE [LARGE SCALE GENOMIC DNA]</scope>
    <source>
        <strain evidence="5 6">Palo Alto/Uganda</strain>
    </source>
</reference>
<accession>W4J6Q8</accession>
<dbReference type="EMBL" id="KI927239">
    <property type="protein sequence ID" value="ETW57928.1"/>
    <property type="molecule type" value="Genomic_DNA"/>
</dbReference>
<evidence type="ECO:0000256" key="3">
    <source>
        <dbReference type="ARBA" id="ARBA00023136"/>
    </source>
</evidence>
<organism evidence="5 6">
    <name type="scientific">Plasmodium falciparum (isolate Palo Alto / Uganda)</name>
    <dbReference type="NCBI Taxonomy" id="57270"/>
    <lineage>
        <taxon>Eukaryota</taxon>
        <taxon>Sar</taxon>
        <taxon>Alveolata</taxon>
        <taxon>Apicomplexa</taxon>
        <taxon>Aconoidasida</taxon>
        <taxon>Haemosporida</taxon>
        <taxon>Plasmodiidae</taxon>
        <taxon>Plasmodium</taxon>
        <taxon>Plasmodium (Laverania)</taxon>
    </lineage>
</organism>
<evidence type="ECO:0008006" key="7">
    <source>
        <dbReference type="Google" id="ProtNLM"/>
    </source>
</evidence>
<evidence type="ECO:0000256" key="1">
    <source>
        <dbReference type="ARBA" id="ARBA00004370"/>
    </source>
</evidence>
<evidence type="ECO:0000313" key="5">
    <source>
        <dbReference type="EMBL" id="ETW57928.1"/>
    </source>
</evidence>
<dbReference type="OrthoDB" id="10253709at2759"/>
<protein>
    <recommendedName>
        <fullName evidence="7">Mitochondrial carrier protein</fullName>
    </recommendedName>
</protein>
<sequence length="91" mass="10275">MLIEKYDEKPKFDLGFSPFYFISYPLYNIYNNEGIRGLYKGLIPMLAHISHLSNVSVGLVAAGVQLIIIALLPKDTSKNEDIIDNEKDDNV</sequence>
<evidence type="ECO:0000256" key="4">
    <source>
        <dbReference type="SAM" id="Phobius"/>
    </source>
</evidence>
<dbReference type="Proteomes" id="UP000019103">
    <property type="component" value="Unassembled WGS sequence"/>
</dbReference>
<name>W4J6Q8_PLAFP</name>
<gene>
    <name evidence="5" type="ORF">PFUGPA_00071</name>
</gene>
<dbReference type="InterPro" id="IPR023395">
    <property type="entry name" value="MCP_dom_sf"/>
</dbReference>
<keyword evidence="4" id="KW-1133">Transmembrane helix</keyword>
<feature type="transmembrane region" description="Helical" evidence="4">
    <location>
        <begin position="50"/>
        <end position="72"/>
    </location>
</feature>
<reference evidence="5 6" key="1">
    <citation type="submission" date="2013-02" db="EMBL/GenBank/DDBJ databases">
        <title>The Genome Annotation of Plasmodium falciparum Palo Alto/Uganda.</title>
        <authorList>
            <consortium name="The Broad Institute Genome Sequencing Platform"/>
            <consortium name="The Broad Institute Genome Sequencing Center for Infectious Disease"/>
            <person name="Neafsey D."/>
            <person name="Hoffman S."/>
            <person name="Volkman S."/>
            <person name="Rosenthal P."/>
            <person name="Walker B."/>
            <person name="Young S.K."/>
            <person name="Zeng Q."/>
            <person name="Gargeya S."/>
            <person name="Fitzgerald M."/>
            <person name="Haas B."/>
            <person name="Abouelleil A."/>
            <person name="Allen A.W."/>
            <person name="Alvarado L."/>
            <person name="Arachchi H.M."/>
            <person name="Berlin A.M."/>
            <person name="Chapman S.B."/>
            <person name="Gainer-Dewar J."/>
            <person name="Goldberg J."/>
            <person name="Griggs A."/>
            <person name="Gujja S."/>
            <person name="Hansen M."/>
            <person name="Howarth C."/>
            <person name="Imamovic A."/>
            <person name="Ireland A."/>
            <person name="Larimer J."/>
            <person name="McCowan C."/>
            <person name="Murphy C."/>
            <person name="Pearson M."/>
            <person name="Poon T.W."/>
            <person name="Priest M."/>
            <person name="Roberts A."/>
            <person name="Saif S."/>
            <person name="Shea T."/>
            <person name="Sisk P."/>
            <person name="Sykes S."/>
            <person name="Wortman J."/>
            <person name="Nusbaum C."/>
            <person name="Birren B."/>
        </authorList>
    </citation>
    <scope>NUCLEOTIDE SEQUENCE [LARGE SCALE GENOMIC DNA]</scope>
    <source>
        <strain evidence="5 6">Palo Alto/Uganda</strain>
    </source>
</reference>
<keyword evidence="2 4" id="KW-0812">Transmembrane</keyword>
<comment type="subcellular location">
    <subcellularLocation>
        <location evidence="1">Membrane</location>
    </subcellularLocation>
</comment>
<keyword evidence="3 4" id="KW-0472">Membrane</keyword>
<dbReference type="GO" id="GO:0016020">
    <property type="term" value="C:membrane"/>
    <property type="evidence" value="ECO:0007669"/>
    <property type="project" value="UniProtKB-SubCell"/>
</dbReference>
<evidence type="ECO:0000313" key="6">
    <source>
        <dbReference type="Proteomes" id="UP000019103"/>
    </source>
</evidence>